<dbReference type="HOGENOM" id="CLU_1343806_0_0_1"/>
<gene>
    <name evidence="2" type="ORF">PHSY_003534</name>
</gene>
<dbReference type="EMBL" id="DF238799">
    <property type="protein sequence ID" value="GAC95956.1"/>
    <property type="molecule type" value="Genomic_DNA"/>
</dbReference>
<name>R9P3M1_PSEHS</name>
<dbReference type="AlphaFoldDB" id="R9P3M1"/>
<dbReference type="Proteomes" id="UP000014071">
    <property type="component" value="Unassembled WGS sequence"/>
</dbReference>
<protein>
    <submittedName>
        <fullName evidence="2">Uncharacterized protein</fullName>
    </submittedName>
</protein>
<dbReference type="RefSeq" id="XP_012189543.1">
    <property type="nucleotide sequence ID" value="XM_012334153.1"/>
</dbReference>
<feature type="region of interest" description="Disordered" evidence="1">
    <location>
        <begin position="181"/>
        <end position="204"/>
    </location>
</feature>
<sequence>MPAAARLVIIRELRRDVQMRGNLASLTQAKYISSEVFFKGESTVDLDGLKLAALFIDRHGKDQSVLRVDDAFGVKGILPVGHFVTTTAISRQPKWSQILHCETTILILLHRRKAEENNAFFHRTIKKENKSGGKKRNLRGAMKETEQIRSSYQYRFARREDDVRLPPRLLILHRVRAKAIKSNTCAGKPPSDSAEDGHSDQDCE</sequence>
<feature type="compositionally biased region" description="Basic and acidic residues" evidence="1">
    <location>
        <begin position="195"/>
        <end position="204"/>
    </location>
</feature>
<organism evidence="2 3">
    <name type="scientific">Pseudozyma hubeiensis (strain SY62)</name>
    <name type="common">Yeast</name>
    <dbReference type="NCBI Taxonomy" id="1305764"/>
    <lineage>
        <taxon>Eukaryota</taxon>
        <taxon>Fungi</taxon>
        <taxon>Dikarya</taxon>
        <taxon>Basidiomycota</taxon>
        <taxon>Ustilaginomycotina</taxon>
        <taxon>Ustilaginomycetes</taxon>
        <taxon>Ustilaginales</taxon>
        <taxon>Ustilaginaceae</taxon>
        <taxon>Pseudozyma</taxon>
    </lineage>
</organism>
<dbReference type="GeneID" id="24108822"/>
<reference evidence="3" key="1">
    <citation type="journal article" date="2013" name="Genome Announc.">
        <title>Draft genome sequence of the basidiomycetous yeast-like fungus Pseudozyma hubeiensis SY62, which produces an abundant amount of the biosurfactant mannosylerythritol lipids.</title>
        <authorList>
            <person name="Konishi M."/>
            <person name="Hatada Y."/>
            <person name="Horiuchi J."/>
        </authorList>
    </citation>
    <scope>NUCLEOTIDE SEQUENCE [LARGE SCALE GENOMIC DNA]</scope>
    <source>
        <strain evidence="3">SY62</strain>
    </source>
</reference>
<evidence type="ECO:0000256" key="1">
    <source>
        <dbReference type="SAM" id="MobiDB-lite"/>
    </source>
</evidence>
<proteinExistence type="predicted"/>
<keyword evidence="3" id="KW-1185">Reference proteome</keyword>
<evidence type="ECO:0000313" key="3">
    <source>
        <dbReference type="Proteomes" id="UP000014071"/>
    </source>
</evidence>
<evidence type="ECO:0000313" key="2">
    <source>
        <dbReference type="EMBL" id="GAC95956.1"/>
    </source>
</evidence>
<accession>R9P3M1</accession>